<organism evidence="1 2">
    <name type="scientific">Theileria equi strain WA</name>
    <dbReference type="NCBI Taxonomy" id="1537102"/>
    <lineage>
        <taxon>Eukaryota</taxon>
        <taxon>Sar</taxon>
        <taxon>Alveolata</taxon>
        <taxon>Apicomplexa</taxon>
        <taxon>Aconoidasida</taxon>
        <taxon>Piroplasmida</taxon>
        <taxon>Theileriidae</taxon>
        <taxon>Theileria</taxon>
    </lineage>
</organism>
<dbReference type="VEuPathDB" id="PiroplasmaDB:BEWA_020190"/>
<evidence type="ECO:0000313" key="2">
    <source>
        <dbReference type="Proteomes" id="UP000031512"/>
    </source>
</evidence>
<sequence>MSKLFRVTDVTDNDSGYEDIACDPYDLSDDYSPKFNPSALQMPNFDFDSLQASPTLDYLSKNDYNRISDVDLKRFSDEHFHNSYMQFSMHNKSAFFLLQSELFLSTRNYKEALSAALVSESLIGETLAIKAIKMICMYQLNDDKRFKDLKEEILASSLEGLSDTLRQHTIGTIQVASLVPEFLSCLESMKSKQTC</sequence>
<dbReference type="AlphaFoldDB" id="L0AV97"/>
<dbReference type="eggNOG" id="ENOG502QXJ8">
    <property type="taxonomic scope" value="Eukaryota"/>
</dbReference>
<accession>L0AV97</accession>
<protein>
    <submittedName>
        <fullName evidence="1">Uncharacterized protein</fullName>
    </submittedName>
</protein>
<dbReference type="OrthoDB" id="366281at2759"/>
<proteinExistence type="predicted"/>
<keyword evidence="2" id="KW-1185">Reference proteome</keyword>
<dbReference type="RefSeq" id="XP_004828839.1">
    <property type="nucleotide sequence ID" value="XM_004828782.1"/>
</dbReference>
<dbReference type="KEGG" id="beq:BEWA_020190"/>
<gene>
    <name evidence="1" type="ORF">BEWA_020190</name>
</gene>
<name>L0AV97_THEEQ</name>
<reference evidence="1 2" key="1">
    <citation type="journal article" date="2012" name="BMC Genomics">
        <title>Comparative genomic analysis and phylogenetic position of Theileria equi.</title>
        <authorList>
            <person name="Kappmeyer L.S."/>
            <person name="Thiagarajan M."/>
            <person name="Herndon D.R."/>
            <person name="Ramsay J.D."/>
            <person name="Caler E."/>
            <person name="Djikeng A."/>
            <person name="Gillespie J.J."/>
            <person name="Lau A.O."/>
            <person name="Roalson E.H."/>
            <person name="Silva J.C."/>
            <person name="Silva M.G."/>
            <person name="Suarez C.E."/>
            <person name="Ueti M.W."/>
            <person name="Nene V.M."/>
            <person name="Mealey R.H."/>
            <person name="Knowles D.P."/>
            <person name="Brayton K.A."/>
        </authorList>
    </citation>
    <scope>NUCLEOTIDE SEQUENCE [LARGE SCALE GENOMIC DNA]</scope>
    <source>
        <strain evidence="1 2">WA</strain>
    </source>
</reference>
<dbReference type="GeneID" id="15807334"/>
<evidence type="ECO:0000313" key="1">
    <source>
        <dbReference type="EMBL" id="AFZ79173.1"/>
    </source>
</evidence>
<dbReference type="EMBL" id="CP001669">
    <property type="protein sequence ID" value="AFZ79173.1"/>
    <property type="molecule type" value="Genomic_DNA"/>
</dbReference>
<dbReference type="Proteomes" id="UP000031512">
    <property type="component" value="Chromosome 1"/>
</dbReference>